<feature type="domain" description="O-acyltransferase WSD1 C-terminal" evidence="1">
    <location>
        <begin position="266"/>
        <end position="409"/>
    </location>
</feature>
<protein>
    <recommendedName>
        <fullName evidence="1">O-acyltransferase WSD1 C-terminal domain-containing protein</fullName>
    </recommendedName>
</protein>
<organism evidence="2 3">
    <name type="scientific">Gordonia phthalatica</name>
    <dbReference type="NCBI Taxonomy" id="1136941"/>
    <lineage>
        <taxon>Bacteria</taxon>
        <taxon>Bacillati</taxon>
        <taxon>Actinomycetota</taxon>
        <taxon>Actinomycetes</taxon>
        <taxon>Mycobacteriales</taxon>
        <taxon>Gordoniaceae</taxon>
        <taxon>Gordonia</taxon>
    </lineage>
</organism>
<dbReference type="AlphaFoldDB" id="A0A0N7FVA8"/>
<name>A0A0N7FVA8_9ACTN</name>
<accession>A0A0N7FVA8</accession>
<dbReference type="InterPro" id="IPR009721">
    <property type="entry name" value="O-acyltransferase_WSD1_C"/>
</dbReference>
<proteinExistence type="predicted"/>
<dbReference type="STRING" id="1136941.ACH46_05775"/>
<keyword evidence="3" id="KW-1185">Reference proteome</keyword>
<sequence length="410" mass="43475">MYWRSLHAANDQFLLYAFDAAEDDVDPLPELQSRPERVADLHLGIDRVPGDLGFPRWTRTPITERNWRRHHVEHWDDCLAAVADLMTPGSREPEILWRIHLFGPLTGVPEAGDRATVVVLQISHALGDGRRVSDIARRLLSDGPEEKRPESPRLPGIIAAGLGAASTVPRLAAATAIGLAAWRDDDPESGLPAVEPTALNLPGDGPTVLRTVTVPRERLRRLATSVTAAVLTVLADVLPQFGGATADGRVIAEVTMAREPVDGQRNNFHTVGIDLSAGAEPGVRAESIARQIDAARRRDGAPARRRARRASALAPAVLDALAVRLAEQAPLPDRVAGTTVVSSVNRGPADLTLSGRPVLFTAGFPALSPVHGLTHGIHGIGDRVTVSIAARGGAAATIDDYAAAIAVALG</sequence>
<dbReference type="KEGG" id="goq:ACH46_05775"/>
<dbReference type="Pfam" id="PF06974">
    <property type="entry name" value="WS_DGAT_C"/>
    <property type="match status" value="1"/>
</dbReference>
<evidence type="ECO:0000259" key="1">
    <source>
        <dbReference type="Pfam" id="PF06974"/>
    </source>
</evidence>
<reference evidence="3" key="1">
    <citation type="submission" date="2015-06" db="EMBL/GenBank/DDBJ databases">
        <title>Complete genome sequence and metabolic analysis of phthalate degradation pathway in Gordonia sp. QH-11.</title>
        <authorList>
            <person name="Jin D."/>
            <person name="Kong X."/>
            <person name="Bai Z."/>
        </authorList>
    </citation>
    <scope>NUCLEOTIDE SEQUENCE [LARGE SCALE GENOMIC DNA]</scope>
    <source>
        <strain evidence="3">QH-11</strain>
    </source>
</reference>
<evidence type="ECO:0000313" key="2">
    <source>
        <dbReference type="EMBL" id="ALG86639.1"/>
    </source>
</evidence>
<dbReference type="PATRIC" id="fig|1136941.3.peg.1180"/>
<evidence type="ECO:0000313" key="3">
    <source>
        <dbReference type="Proteomes" id="UP000063789"/>
    </source>
</evidence>
<dbReference type="EMBL" id="CP011853">
    <property type="protein sequence ID" value="ALG86639.1"/>
    <property type="molecule type" value="Genomic_DNA"/>
</dbReference>
<reference evidence="2 3" key="2">
    <citation type="journal article" date="2017" name="Int. J. Syst. Evol. Microbiol.">
        <title>Gordonia phthalatica sp. nov., a di-n-butyl phthalate-degrading bacterium isolated from activated sludge.</title>
        <authorList>
            <person name="Jin D."/>
            <person name="Kong X."/>
            <person name="Jia M."/>
            <person name="Yu X."/>
            <person name="Wang X."/>
            <person name="Zhuang X."/>
            <person name="Deng Y."/>
            <person name="Bai Z."/>
        </authorList>
    </citation>
    <scope>NUCLEOTIDE SEQUENCE [LARGE SCALE GENOMIC DNA]</scope>
    <source>
        <strain evidence="2 3">QH-11</strain>
    </source>
</reference>
<gene>
    <name evidence="2" type="ORF">ACH46_05775</name>
</gene>
<dbReference type="Proteomes" id="UP000063789">
    <property type="component" value="Chromosome"/>
</dbReference>